<sequence>MGVSNLKYGATRLVAQTTLLENVLCDTAVHTLTGEEGIEPDVGMDEDRRGVLALHRREMRSGRTRQCQPLPYFEFGTTNYMCNR</sequence>
<evidence type="ECO:0000313" key="3">
    <source>
        <dbReference type="Proteomes" id="UP000030764"/>
    </source>
</evidence>
<name>A0A085LZ44_9BILA</name>
<gene>
    <name evidence="1" type="ORF">M513_08868</name>
    <name evidence="2" type="ORF">M514_08868</name>
</gene>
<keyword evidence="3" id="KW-1185">Reference proteome</keyword>
<reference evidence="1 3" key="1">
    <citation type="journal article" date="2014" name="Nat. Genet.">
        <title>Genome and transcriptome of the porcine whipworm Trichuris suis.</title>
        <authorList>
            <person name="Jex A.R."/>
            <person name="Nejsum P."/>
            <person name="Schwarz E.M."/>
            <person name="Hu L."/>
            <person name="Young N.D."/>
            <person name="Hall R.S."/>
            <person name="Korhonen P.K."/>
            <person name="Liao S."/>
            <person name="Thamsborg S."/>
            <person name="Xia J."/>
            <person name="Xu P."/>
            <person name="Wang S."/>
            <person name="Scheerlinck J.P."/>
            <person name="Hofmann A."/>
            <person name="Sternberg P.W."/>
            <person name="Wang J."/>
            <person name="Gasser R.B."/>
        </authorList>
    </citation>
    <scope>NUCLEOTIDE SEQUENCE [LARGE SCALE GENOMIC DNA]</scope>
    <source>
        <strain evidence="2">DCEP-RM93F</strain>
        <strain evidence="1">DCEP-RM93M</strain>
    </source>
</reference>
<dbReference type="EMBL" id="KL363256">
    <property type="protein sequence ID" value="KFD50240.1"/>
    <property type="molecule type" value="Genomic_DNA"/>
</dbReference>
<accession>A0A085LZ44</accession>
<evidence type="ECO:0000313" key="2">
    <source>
        <dbReference type="EMBL" id="KFD66910.1"/>
    </source>
</evidence>
<organism evidence="1 3">
    <name type="scientific">Trichuris suis</name>
    <name type="common">pig whipworm</name>
    <dbReference type="NCBI Taxonomy" id="68888"/>
    <lineage>
        <taxon>Eukaryota</taxon>
        <taxon>Metazoa</taxon>
        <taxon>Ecdysozoa</taxon>
        <taxon>Nematoda</taxon>
        <taxon>Enoplea</taxon>
        <taxon>Dorylaimia</taxon>
        <taxon>Trichinellida</taxon>
        <taxon>Trichuridae</taxon>
        <taxon>Trichuris</taxon>
    </lineage>
</organism>
<protein>
    <submittedName>
        <fullName evidence="1">Uncharacterized protein</fullName>
    </submittedName>
</protein>
<dbReference type="EMBL" id="KL367519">
    <property type="protein sequence ID" value="KFD66910.1"/>
    <property type="molecule type" value="Genomic_DNA"/>
</dbReference>
<evidence type="ECO:0000313" key="1">
    <source>
        <dbReference type="EMBL" id="KFD50240.1"/>
    </source>
</evidence>
<dbReference type="Proteomes" id="UP000030764">
    <property type="component" value="Unassembled WGS sequence"/>
</dbReference>
<dbReference type="AlphaFoldDB" id="A0A085LZ44"/>
<dbReference type="Proteomes" id="UP000030758">
    <property type="component" value="Unassembled WGS sequence"/>
</dbReference>
<proteinExistence type="predicted"/>